<evidence type="ECO:0000256" key="4">
    <source>
        <dbReference type="ARBA" id="ARBA00008655"/>
    </source>
</evidence>
<evidence type="ECO:0000256" key="5">
    <source>
        <dbReference type="ARBA" id="ARBA00013211"/>
    </source>
</evidence>
<keyword evidence="11" id="KW-1185">Reference proteome</keyword>
<accession>A0AAD3XQR4</accession>
<evidence type="ECO:0000313" key="10">
    <source>
        <dbReference type="EMBL" id="GMH13006.1"/>
    </source>
</evidence>
<dbReference type="GO" id="GO:0003841">
    <property type="term" value="F:1-acylglycerol-3-phosphate O-acyltransferase activity"/>
    <property type="evidence" value="ECO:0007669"/>
    <property type="project" value="UniProtKB-EC"/>
</dbReference>
<feature type="domain" description="Acyltransferase C-terminal" evidence="9">
    <location>
        <begin position="73"/>
        <end position="139"/>
    </location>
</feature>
<evidence type="ECO:0000256" key="3">
    <source>
        <dbReference type="ARBA" id="ARBA00005189"/>
    </source>
</evidence>
<dbReference type="InterPro" id="IPR032098">
    <property type="entry name" value="Acyltransf_C"/>
</dbReference>
<feature type="transmembrane region" description="Helical" evidence="8">
    <location>
        <begin position="133"/>
        <end position="151"/>
    </location>
</feature>
<keyword evidence="8" id="KW-1133">Transmembrane helix</keyword>
<feature type="transmembrane region" description="Helical" evidence="8">
    <location>
        <begin position="163"/>
        <end position="185"/>
    </location>
</feature>
<dbReference type="PANTHER" id="PTHR10983">
    <property type="entry name" value="1-ACYLGLYCEROL-3-PHOSPHATE ACYLTRANSFERASE-RELATED"/>
    <property type="match status" value="1"/>
</dbReference>
<dbReference type="Proteomes" id="UP001279734">
    <property type="component" value="Unassembled WGS sequence"/>
</dbReference>
<dbReference type="AlphaFoldDB" id="A0AAD3XQR4"/>
<comment type="pathway">
    <text evidence="3">Lipid metabolism.</text>
</comment>
<evidence type="ECO:0000256" key="1">
    <source>
        <dbReference type="ARBA" id="ARBA00001141"/>
    </source>
</evidence>
<dbReference type="Pfam" id="PF16076">
    <property type="entry name" value="Acyltransf_C"/>
    <property type="match status" value="1"/>
</dbReference>
<proteinExistence type="inferred from homology"/>
<dbReference type="GO" id="GO:0012505">
    <property type="term" value="C:endomembrane system"/>
    <property type="evidence" value="ECO:0007669"/>
    <property type="project" value="TreeGrafter"/>
</dbReference>
<dbReference type="EC" id="2.3.1.51" evidence="5"/>
<keyword evidence="6" id="KW-0808">Transferase</keyword>
<evidence type="ECO:0000259" key="9">
    <source>
        <dbReference type="Pfam" id="PF16076"/>
    </source>
</evidence>
<dbReference type="PANTHER" id="PTHR10983:SF24">
    <property type="entry name" value="1-ACYLGLYCEROL-3-PHOSPHATE O-ACYLTRANSFERASE 3, ISOFORM E-RELATED"/>
    <property type="match status" value="1"/>
</dbReference>
<protein>
    <recommendedName>
        <fullName evidence="5">1-acylglycerol-3-phosphate O-acyltransferase</fullName>
        <ecNumber evidence="5">2.3.1.51</ecNumber>
    </recommendedName>
</protein>
<keyword evidence="7" id="KW-0012">Acyltransferase</keyword>
<keyword evidence="8" id="KW-0472">Membrane</keyword>
<dbReference type="CDD" id="cd07990">
    <property type="entry name" value="LPLAT_LCLAT1-like"/>
    <property type="match status" value="1"/>
</dbReference>
<dbReference type="EMBL" id="BSYO01000012">
    <property type="protein sequence ID" value="GMH13006.1"/>
    <property type="molecule type" value="Genomic_DNA"/>
</dbReference>
<sequence>MWFSEYVFLERSWAKDESTLKSGFEQLKDFPNPFWLALFVEGTRFTQGKLSAAQQYAISRGLPIPRKVLLPRTKVKVHIKRHFMHELPETSDDIAQWCRDMFVAKDAFLENYFASGRFGTEEIQDIGLPKKSLIVMIVWSCLLVLGAVEFLSWTSLFSTWEGIAISAAFLLLVVILMQVLILFSLSEPSAPVDNIQEDLVREHLLKQ</sequence>
<evidence type="ECO:0000256" key="2">
    <source>
        <dbReference type="ARBA" id="ARBA00004728"/>
    </source>
</evidence>
<organism evidence="10 11">
    <name type="scientific">Nepenthes gracilis</name>
    <name type="common">Slender pitcher plant</name>
    <dbReference type="NCBI Taxonomy" id="150966"/>
    <lineage>
        <taxon>Eukaryota</taxon>
        <taxon>Viridiplantae</taxon>
        <taxon>Streptophyta</taxon>
        <taxon>Embryophyta</taxon>
        <taxon>Tracheophyta</taxon>
        <taxon>Spermatophyta</taxon>
        <taxon>Magnoliopsida</taxon>
        <taxon>eudicotyledons</taxon>
        <taxon>Gunneridae</taxon>
        <taxon>Pentapetalae</taxon>
        <taxon>Caryophyllales</taxon>
        <taxon>Nepenthaceae</taxon>
        <taxon>Nepenthes</taxon>
    </lineage>
</organism>
<comment type="caution">
    <text evidence="10">The sequence shown here is derived from an EMBL/GenBank/DDBJ whole genome shotgun (WGS) entry which is preliminary data.</text>
</comment>
<gene>
    <name evidence="10" type="ORF">Nepgr_014847</name>
</gene>
<evidence type="ECO:0000256" key="6">
    <source>
        <dbReference type="ARBA" id="ARBA00022679"/>
    </source>
</evidence>
<evidence type="ECO:0000313" key="11">
    <source>
        <dbReference type="Proteomes" id="UP001279734"/>
    </source>
</evidence>
<reference evidence="10" key="1">
    <citation type="submission" date="2023-05" db="EMBL/GenBank/DDBJ databases">
        <title>Nepenthes gracilis genome sequencing.</title>
        <authorList>
            <person name="Fukushima K."/>
        </authorList>
    </citation>
    <scope>NUCLEOTIDE SEQUENCE</scope>
    <source>
        <strain evidence="10">SING2019-196</strain>
    </source>
</reference>
<evidence type="ECO:0000256" key="7">
    <source>
        <dbReference type="ARBA" id="ARBA00023315"/>
    </source>
</evidence>
<comment type="catalytic activity">
    <reaction evidence="1">
        <text>a 1-acyl-sn-glycero-3-phosphate + an acyl-CoA = a 1,2-diacyl-sn-glycero-3-phosphate + CoA</text>
        <dbReference type="Rhea" id="RHEA:19709"/>
        <dbReference type="ChEBI" id="CHEBI:57287"/>
        <dbReference type="ChEBI" id="CHEBI:57970"/>
        <dbReference type="ChEBI" id="CHEBI:58342"/>
        <dbReference type="ChEBI" id="CHEBI:58608"/>
        <dbReference type="EC" id="2.3.1.51"/>
    </reaction>
</comment>
<keyword evidence="8" id="KW-0812">Transmembrane</keyword>
<name>A0AAD3XQR4_NEPGR</name>
<comment type="similarity">
    <text evidence="4">Belongs to the 1-acyl-sn-glycerol-3-phosphate acyltransferase family.</text>
</comment>
<comment type="pathway">
    <text evidence="2">Phospholipid metabolism; CDP-diacylglycerol biosynthesis; CDP-diacylglycerol from sn-glycerol 3-phosphate: step 2/3.</text>
</comment>
<evidence type="ECO:0000256" key="8">
    <source>
        <dbReference type="SAM" id="Phobius"/>
    </source>
</evidence>